<accession>A0A6T5NI53</accession>
<proteinExistence type="predicted"/>
<feature type="transmembrane region" description="Helical" evidence="2">
    <location>
        <begin position="116"/>
        <end position="134"/>
    </location>
</feature>
<feature type="region of interest" description="Disordered" evidence="1">
    <location>
        <begin position="182"/>
        <end position="213"/>
    </location>
</feature>
<keyword evidence="2" id="KW-0812">Transmembrane</keyword>
<keyword evidence="2" id="KW-0472">Membrane</keyword>
<dbReference type="AlphaFoldDB" id="A0A6T5NI53"/>
<evidence type="ECO:0000256" key="2">
    <source>
        <dbReference type="SAM" id="Phobius"/>
    </source>
</evidence>
<feature type="transmembrane region" description="Helical" evidence="2">
    <location>
        <begin position="85"/>
        <end position="110"/>
    </location>
</feature>
<sequence>MIVLAWASGFTIWVGLGALVAPHEFVPVLLGVVACVVATRAAYTQAQKLRARLRALALEAARRSGKGARDLEDVLEEAGYGEFQVWLLTTGTFIACVAATTFIILGMFLFVKTGNLGTTIMSSLMLLASTAAIVRSQKTDSAAAQNSLLTSKYSQRLGAATNAAAAVDKEYVDPLHVLVPPSVTAEDCEKEGGESKGGKDGEEAAAGGGAEAV</sequence>
<gene>
    <name evidence="3" type="ORF">HAKA00212_LOCUS9359</name>
</gene>
<evidence type="ECO:0000256" key="1">
    <source>
        <dbReference type="SAM" id="MobiDB-lite"/>
    </source>
</evidence>
<name>A0A6T5NI53_HETAK</name>
<protein>
    <submittedName>
        <fullName evidence="3">Uncharacterized protein</fullName>
    </submittedName>
</protein>
<dbReference type="EMBL" id="HBIU01020143">
    <property type="protein sequence ID" value="CAE0630662.1"/>
    <property type="molecule type" value="Transcribed_RNA"/>
</dbReference>
<keyword evidence="2" id="KW-1133">Transmembrane helix</keyword>
<feature type="transmembrane region" description="Helical" evidence="2">
    <location>
        <begin position="27"/>
        <end position="43"/>
    </location>
</feature>
<feature type="compositionally biased region" description="Basic and acidic residues" evidence="1">
    <location>
        <begin position="190"/>
        <end position="202"/>
    </location>
</feature>
<evidence type="ECO:0000313" key="3">
    <source>
        <dbReference type="EMBL" id="CAE0630662.1"/>
    </source>
</evidence>
<reference evidence="3" key="1">
    <citation type="submission" date="2021-01" db="EMBL/GenBank/DDBJ databases">
        <authorList>
            <person name="Corre E."/>
            <person name="Pelletier E."/>
            <person name="Niang G."/>
            <person name="Scheremetjew M."/>
            <person name="Finn R."/>
            <person name="Kale V."/>
            <person name="Holt S."/>
            <person name="Cochrane G."/>
            <person name="Meng A."/>
            <person name="Brown T."/>
            <person name="Cohen L."/>
        </authorList>
    </citation>
    <scope>NUCLEOTIDE SEQUENCE</scope>
    <source>
        <strain evidence="3">CCMP3107</strain>
    </source>
</reference>
<organism evidence="3">
    <name type="scientific">Heterosigma akashiwo</name>
    <name type="common">Chromophytic alga</name>
    <name type="synonym">Heterosigma carterae</name>
    <dbReference type="NCBI Taxonomy" id="2829"/>
    <lineage>
        <taxon>Eukaryota</taxon>
        <taxon>Sar</taxon>
        <taxon>Stramenopiles</taxon>
        <taxon>Ochrophyta</taxon>
        <taxon>Raphidophyceae</taxon>
        <taxon>Chattonellales</taxon>
        <taxon>Chattonellaceae</taxon>
        <taxon>Heterosigma</taxon>
    </lineage>
</organism>